<feature type="compositionally biased region" description="Low complexity" evidence="1">
    <location>
        <begin position="23"/>
        <end position="37"/>
    </location>
</feature>
<dbReference type="Proteomes" id="UP000621500">
    <property type="component" value="Unassembled WGS sequence"/>
</dbReference>
<reference evidence="2 3" key="1">
    <citation type="submission" date="2021-01" db="EMBL/GenBank/DDBJ databases">
        <title>Whole genome shotgun sequence of Plantactinospora mayteni NBRC 109088.</title>
        <authorList>
            <person name="Komaki H."/>
            <person name="Tamura T."/>
        </authorList>
    </citation>
    <scope>NUCLEOTIDE SEQUENCE [LARGE SCALE GENOMIC DNA]</scope>
    <source>
        <strain evidence="2 3">NBRC 109088</strain>
    </source>
</reference>
<accession>A0ABQ4EU64</accession>
<gene>
    <name evidence="2" type="ORF">Pma05_47600</name>
</gene>
<name>A0ABQ4EU64_9ACTN</name>
<evidence type="ECO:0000313" key="2">
    <source>
        <dbReference type="EMBL" id="GIG98187.1"/>
    </source>
</evidence>
<comment type="caution">
    <text evidence="2">The sequence shown here is derived from an EMBL/GenBank/DDBJ whole genome shotgun (WGS) entry which is preliminary data.</text>
</comment>
<dbReference type="EMBL" id="BONX01000032">
    <property type="protein sequence ID" value="GIG98187.1"/>
    <property type="molecule type" value="Genomic_DNA"/>
</dbReference>
<evidence type="ECO:0000313" key="3">
    <source>
        <dbReference type="Proteomes" id="UP000621500"/>
    </source>
</evidence>
<sequence>MVADPGRVRATAATGNGLRNGAIANNVTPANNTINNPLISSQRLRLPPRFPAAGAGGTGSST</sequence>
<feature type="region of interest" description="Disordered" evidence="1">
    <location>
        <begin position="1"/>
        <end position="62"/>
    </location>
</feature>
<protein>
    <submittedName>
        <fullName evidence="2">Uncharacterized protein</fullName>
    </submittedName>
</protein>
<proteinExistence type="predicted"/>
<evidence type="ECO:0000256" key="1">
    <source>
        <dbReference type="SAM" id="MobiDB-lite"/>
    </source>
</evidence>
<organism evidence="2 3">
    <name type="scientific">Plantactinospora mayteni</name>
    <dbReference type="NCBI Taxonomy" id="566021"/>
    <lineage>
        <taxon>Bacteria</taxon>
        <taxon>Bacillati</taxon>
        <taxon>Actinomycetota</taxon>
        <taxon>Actinomycetes</taxon>
        <taxon>Micromonosporales</taxon>
        <taxon>Micromonosporaceae</taxon>
        <taxon>Plantactinospora</taxon>
    </lineage>
</organism>
<keyword evidence="3" id="KW-1185">Reference proteome</keyword>